<dbReference type="OrthoDB" id="239260at2"/>
<dbReference type="PRINTS" id="PR01438">
    <property type="entry name" value="UNVRSLSTRESS"/>
</dbReference>
<dbReference type="InterPro" id="IPR006015">
    <property type="entry name" value="Universal_stress_UspA"/>
</dbReference>
<name>Q1YQ42_9GAMM</name>
<accession>Q1YQ42</accession>
<dbReference type="EMBL" id="AAPI01000007">
    <property type="protein sequence ID" value="EAS46401.1"/>
    <property type="molecule type" value="Genomic_DNA"/>
</dbReference>
<keyword evidence="7" id="KW-1185">Reference proteome</keyword>
<proteinExistence type="inferred from homology"/>
<organism evidence="6 7">
    <name type="scientific">gamma proteobacterium HTCC2207</name>
    <dbReference type="NCBI Taxonomy" id="314287"/>
    <lineage>
        <taxon>Bacteria</taxon>
        <taxon>Pseudomonadati</taxon>
        <taxon>Pseudomonadota</taxon>
        <taxon>Gammaproteobacteria</taxon>
        <taxon>Cellvibrionales</taxon>
        <taxon>Porticoccaceae</taxon>
        <taxon>SAR92 clade</taxon>
    </lineage>
</organism>
<comment type="similarity">
    <text evidence="2">Belongs to the universal stress protein A family.</text>
</comment>
<evidence type="ECO:0000256" key="2">
    <source>
        <dbReference type="ARBA" id="ARBA00008791"/>
    </source>
</evidence>
<dbReference type="HOGENOM" id="CLU_1003839_0_0_6"/>
<evidence type="ECO:0000256" key="4">
    <source>
        <dbReference type="ARBA" id="ARBA00037131"/>
    </source>
</evidence>
<dbReference type="InterPro" id="IPR006016">
    <property type="entry name" value="UspA"/>
</dbReference>
<dbReference type="Pfam" id="PF00582">
    <property type="entry name" value="Usp"/>
    <property type="match status" value="2"/>
</dbReference>
<evidence type="ECO:0000256" key="3">
    <source>
        <dbReference type="ARBA" id="ARBA00022490"/>
    </source>
</evidence>
<gene>
    <name evidence="6" type="ORF">GB2207_00470</name>
</gene>
<dbReference type="SUPFAM" id="SSF52402">
    <property type="entry name" value="Adenine nucleotide alpha hydrolases-like"/>
    <property type="match status" value="2"/>
</dbReference>
<keyword evidence="3" id="KW-0963">Cytoplasm</keyword>
<dbReference type="GO" id="GO:0005737">
    <property type="term" value="C:cytoplasm"/>
    <property type="evidence" value="ECO:0007669"/>
    <property type="project" value="UniProtKB-SubCell"/>
</dbReference>
<feature type="domain" description="UspA" evidence="5">
    <location>
        <begin position="7"/>
        <end position="141"/>
    </location>
</feature>
<reference evidence="6 7" key="1">
    <citation type="submission" date="2006-03" db="EMBL/GenBank/DDBJ databases">
        <authorList>
            <person name="Giovannoni S.J."/>
            <person name="Cho J.-C."/>
            <person name="Ferriera S."/>
            <person name="Johnson J."/>
            <person name="Kravitz S."/>
            <person name="Halpern A."/>
            <person name="Remington K."/>
            <person name="Beeson K."/>
            <person name="Tran B."/>
            <person name="Rogers Y.-H."/>
            <person name="Friedman R."/>
            <person name="Venter J.C."/>
        </authorList>
    </citation>
    <scope>NUCLEOTIDE SEQUENCE [LARGE SCALE GENOMIC DNA]</scope>
    <source>
        <strain evidence="6 7">HTCC2207</strain>
    </source>
</reference>
<sequence>MKSDQERVFVVVDPTASEHIALQRAIITARFRTKAPTLYVFVAVDSESIDTRATNDSLFKNSQWFEDEIHGPLKEEGLDYQIEISWSSEWQRSILKSANRFGADMILLPIQKKKKHSLRLTFSESKWKVLKKATCPVILVRPGAAEQRKTILAAVNFQAIGDQQTLLNANVLARGKWLAEHYGAELHVVNAWKDSMNYPDRGKLAKEADLPSKNIHVVPGYTDEAVAKTAKEIDADLVIMGTLGQTGQTATRRGNTAERVISGLDVDVVVVNTEYQS</sequence>
<evidence type="ECO:0000256" key="1">
    <source>
        <dbReference type="ARBA" id="ARBA00004496"/>
    </source>
</evidence>
<comment type="caution">
    <text evidence="6">The sequence shown here is derived from an EMBL/GenBank/DDBJ whole genome shotgun (WGS) entry which is preliminary data.</text>
</comment>
<dbReference type="eggNOG" id="COG0589">
    <property type="taxonomic scope" value="Bacteria"/>
</dbReference>
<comment type="function">
    <text evidence="4">Required for resistance to DNA-damaging agents.</text>
</comment>
<protein>
    <submittedName>
        <fullName evidence="6">Universal stress protein family protein</fullName>
    </submittedName>
</protein>
<dbReference type="PANTHER" id="PTHR47892">
    <property type="entry name" value="UNIVERSAL STRESS PROTEIN E"/>
    <property type="match status" value="1"/>
</dbReference>
<evidence type="ECO:0000259" key="5">
    <source>
        <dbReference type="Pfam" id="PF00582"/>
    </source>
</evidence>
<evidence type="ECO:0000313" key="7">
    <source>
        <dbReference type="Proteomes" id="UP000005555"/>
    </source>
</evidence>
<evidence type="ECO:0000313" key="6">
    <source>
        <dbReference type="EMBL" id="EAS46401.1"/>
    </source>
</evidence>
<dbReference type="Gene3D" id="3.40.50.12370">
    <property type="match status" value="1"/>
</dbReference>
<dbReference type="AlphaFoldDB" id="Q1YQ42"/>
<dbReference type="STRING" id="314287.GB2207_00470"/>
<feature type="domain" description="UspA" evidence="5">
    <location>
        <begin position="204"/>
        <end position="271"/>
    </location>
</feature>
<comment type="subcellular location">
    <subcellularLocation>
        <location evidence="1">Cytoplasm</location>
    </subcellularLocation>
</comment>
<dbReference type="PANTHER" id="PTHR47892:SF1">
    <property type="entry name" value="UNIVERSAL STRESS PROTEIN E"/>
    <property type="match status" value="1"/>
</dbReference>
<dbReference type="Proteomes" id="UP000005555">
    <property type="component" value="Unassembled WGS sequence"/>
</dbReference>